<dbReference type="Proteomes" id="UP001642540">
    <property type="component" value="Unassembled WGS sequence"/>
</dbReference>
<protein>
    <submittedName>
        <fullName evidence="1">Uncharacterized protein</fullName>
    </submittedName>
</protein>
<reference evidence="1 2" key="1">
    <citation type="submission" date="2024-08" db="EMBL/GenBank/DDBJ databases">
        <authorList>
            <person name="Cucini C."/>
            <person name="Frati F."/>
        </authorList>
    </citation>
    <scope>NUCLEOTIDE SEQUENCE [LARGE SCALE GENOMIC DNA]</scope>
</reference>
<keyword evidence="2" id="KW-1185">Reference proteome</keyword>
<sequence length="118" mass="14002">MTNMNMKSVCLRFNANMNYVFMTHVFQELIDESLIERKITRHSTHCSVNKVKCKNHIQFIVNDHWAKLPDNTKSINNLRNYKKEKFIFNKSNVNQIDFEEYGLSCIDDVINSIINRTN</sequence>
<proteinExistence type="predicted"/>
<accession>A0ABP1RZT3</accession>
<evidence type="ECO:0000313" key="2">
    <source>
        <dbReference type="Proteomes" id="UP001642540"/>
    </source>
</evidence>
<comment type="caution">
    <text evidence="1">The sequence shown here is derived from an EMBL/GenBank/DDBJ whole genome shotgun (WGS) entry which is preliminary data.</text>
</comment>
<dbReference type="EMBL" id="CAXLJM020000129">
    <property type="protein sequence ID" value="CAL8139780.1"/>
    <property type="molecule type" value="Genomic_DNA"/>
</dbReference>
<organism evidence="1 2">
    <name type="scientific">Orchesella dallaii</name>
    <dbReference type="NCBI Taxonomy" id="48710"/>
    <lineage>
        <taxon>Eukaryota</taxon>
        <taxon>Metazoa</taxon>
        <taxon>Ecdysozoa</taxon>
        <taxon>Arthropoda</taxon>
        <taxon>Hexapoda</taxon>
        <taxon>Collembola</taxon>
        <taxon>Entomobryomorpha</taxon>
        <taxon>Entomobryoidea</taxon>
        <taxon>Orchesellidae</taxon>
        <taxon>Orchesellinae</taxon>
        <taxon>Orchesella</taxon>
    </lineage>
</organism>
<gene>
    <name evidence="1" type="ORF">ODALV1_LOCUS27992</name>
</gene>
<name>A0ABP1RZT3_9HEXA</name>
<evidence type="ECO:0000313" key="1">
    <source>
        <dbReference type="EMBL" id="CAL8139780.1"/>
    </source>
</evidence>